<dbReference type="PANTHER" id="PTHR22888:SF9">
    <property type="entry name" value="CYTOCHROME C OXIDASE SUBUNIT 2"/>
    <property type="match status" value="1"/>
</dbReference>
<keyword evidence="5" id="KW-0679">Respiratory chain</keyword>
<dbReference type="EC" id="7.1.1.9" evidence="3"/>
<evidence type="ECO:0000256" key="13">
    <source>
        <dbReference type="ARBA" id="ARBA00031389"/>
    </source>
</evidence>
<dbReference type="EMBL" id="BMPG01000002">
    <property type="protein sequence ID" value="GGL61435.1"/>
    <property type="molecule type" value="Genomic_DNA"/>
</dbReference>
<dbReference type="InterPro" id="IPR011759">
    <property type="entry name" value="Cyt_c_oxidase_su2_TM_dom"/>
</dbReference>
<keyword evidence="10 15" id="KW-1133">Transmembrane helix</keyword>
<evidence type="ECO:0000256" key="10">
    <source>
        <dbReference type="ARBA" id="ARBA00022989"/>
    </source>
</evidence>
<feature type="domain" description="Cytochrome oxidase subunit II transmembrane region profile" evidence="17">
    <location>
        <begin position="18"/>
        <end position="111"/>
    </location>
</feature>
<evidence type="ECO:0000256" key="6">
    <source>
        <dbReference type="ARBA" id="ARBA00022692"/>
    </source>
</evidence>
<dbReference type="GO" id="GO:0005507">
    <property type="term" value="F:copper ion binding"/>
    <property type="evidence" value="ECO:0007669"/>
    <property type="project" value="InterPro"/>
</dbReference>
<dbReference type="AlphaFoldDB" id="A0A830FCJ8"/>
<keyword evidence="7" id="KW-0479">Metal-binding</keyword>
<dbReference type="Proteomes" id="UP000607197">
    <property type="component" value="Unassembled WGS sequence"/>
</dbReference>
<keyword evidence="6 15" id="KW-0812">Transmembrane</keyword>
<reference evidence="18" key="1">
    <citation type="journal article" date="2014" name="Int. J. Syst. Evol. Microbiol.">
        <title>Complete genome sequence of Corynebacterium casei LMG S-19264T (=DSM 44701T), isolated from a smear-ripened cheese.</title>
        <authorList>
            <consortium name="US DOE Joint Genome Institute (JGI-PGF)"/>
            <person name="Walter F."/>
            <person name="Albersmeier A."/>
            <person name="Kalinowski J."/>
            <person name="Ruckert C."/>
        </authorList>
    </citation>
    <scope>NUCLEOTIDE SEQUENCE</scope>
    <source>
        <strain evidence="18">JCM 19596</strain>
    </source>
</reference>
<dbReference type="OrthoDB" id="27522at2157"/>
<dbReference type="GO" id="GO:0042773">
    <property type="term" value="P:ATP synthesis coupled electron transport"/>
    <property type="evidence" value="ECO:0007669"/>
    <property type="project" value="TreeGrafter"/>
</dbReference>
<dbReference type="PROSITE" id="PS00078">
    <property type="entry name" value="COX2"/>
    <property type="match status" value="1"/>
</dbReference>
<reference evidence="18" key="2">
    <citation type="submission" date="2020-09" db="EMBL/GenBank/DDBJ databases">
        <authorList>
            <person name="Sun Q."/>
            <person name="Ohkuma M."/>
        </authorList>
    </citation>
    <scope>NUCLEOTIDE SEQUENCE</scope>
    <source>
        <strain evidence="18">JCM 19596</strain>
    </source>
</reference>
<evidence type="ECO:0000256" key="5">
    <source>
        <dbReference type="ARBA" id="ARBA00022660"/>
    </source>
</evidence>
<dbReference type="PANTHER" id="PTHR22888">
    <property type="entry name" value="CYTOCHROME C OXIDASE, SUBUNIT II"/>
    <property type="match status" value="1"/>
</dbReference>
<comment type="caution">
    <text evidence="18">The sequence shown here is derived from an EMBL/GenBank/DDBJ whole genome shotgun (WGS) entry which is preliminary data.</text>
</comment>
<evidence type="ECO:0000256" key="11">
    <source>
        <dbReference type="ARBA" id="ARBA00023008"/>
    </source>
</evidence>
<evidence type="ECO:0000313" key="18">
    <source>
        <dbReference type="EMBL" id="GGL61435.1"/>
    </source>
</evidence>
<dbReference type="GO" id="GO:0016020">
    <property type="term" value="C:membrane"/>
    <property type="evidence" value="ECO:0007669"/>
    <property type="project" value="UniProtKB-SubCell"/>
</dbReference>
<gene>
    <name evidence="18" type="ORF">GCM10009039_19540</name>
</gene>
<evidence type="ECO:0000256" key="8">
    <source>
        <dbReference type="ARBA" id="ARBA00022967"/>
    </source>
</evidence>
<keyword evidence="11" id="KW-0186">Copper</keyword>
<evidence type="ECO:0000313" key="19">
    <source>
        <dbReference type="Proteomes" id="UP000607197"/>
    </source>
</evidence>
<proteinExistence type="inferred from homology"/>
<dbReference type="SUPFAM" id="SSF49503">
    <property type="entry name" value="Cupredoxins"/>
    <property type="match status" value="1"/>
</dbReference>
<evidence type="ECO:0000259" key="16">
    <source>
        <dbReference type="PROSITE" id="PS50857"/>
    </source>
</evidence>
<evidence type="ECO:0000256" key="3">
    <source>
        <dbReference type="ARBA" id="ARBA00012949"/>
    </source>
</evidence>
<dbReference type="RefSeq" id="WP_188978406.1">
    <property type="nucleotide sequence ID" value="NZ_BMPG01000002.1"/>
</dbReference>
<protein>
    <recommendedName>
        <fullName evidence="3">cytochrome-c oxidase</fullName>
        <ecNumber evidence="3">7.1.1.9</ecNumber>
    </recommendedName>
    <alternativeName>
        <fullName evidence="13">Cytochrome c oxidase polypeptide II</fullName>
    </alternativeName>
</protein>
<feature type="domain" description="Cytochrome oxidase subunit II copper A binding" evidence="16">
    <location>
        <begin position="123"/>
        <end position="239"/>
    </location>
</feature>
<evidence type="ECO:0000256" key="15">
    <source>
        <dbReference type="SAM" id="Phobius"/>
    </source>
</evidence>
<keyword evidence="19" id="KW-1185">Reference proteome</keyword>
<dbReference type="Gene3D" id="1.10.287.90">
    <property type="match status" value="1"/>
</dbReference>
<evidence type="ECO:0000259" key="17">
    <source>
        <dbReference type="PROSITE" id="PS50999"/>
    </source>
</evidence>
<dbReference type="Gene3D" id="2.60.40.420">
    <property type="entry name" value="Cupredoxins - blue copper proteins"/>
    <property type="match status" value="1"/>
</dbReference>
<name>A0A830FCJ8_9EURY</name>
<dbReference type="Pfam" id="PF02790">
    <property type="entry name" value="COX2_TM"/>
    <property type="match status" value="1"/>
</dbReference>
<dbReference type="InterPro" id="IPR045187">
    <property type="entry name" value="CcO_II"/>
</dbReference>
<evidence type="ECO:0000256" key="4">
    <source>
        <dbReference type="ARBA" id="ARBA00022448"/>
    </source>
</evidence>
<dbReference type="NCBIfam" id="TIGR02866">
    <property type="entry name" value="CoxB"/>
    <property type="match status" value="1"/>
</dbReference>
<feature type="region of interest" description="Disordered" evidence="14">
    <location>
        <begin position="237"/>
        <end position="267"/>
    </location>
</feature>
<feature type="transmembrane region" description="Helical" evidence="15">
    <location>
        <begin position="85"/>
        <end position="104"/>
    </location>
</feature>
<dbReference type="InterPro" id="IPR014222">
    <property type="entry name" value="Cyt_c_oxidase_su2"/>
</dbReference>
<accession>A0A830FCJ8</accession>
<dbReference type="PROSITE" id="PS50999">
    <property type="entry name" value="COX2_TM"/>
    <property type="match status" value="1"/>
</dbReference>
<feature type="compositionally biased region" description="Low complexity" evidence="14">
    <location>
        <begin position="241"/>
        <end position="259"/>
    </location>
</feature>
<keyword evidence="9" id="KW-0249">Electron transport</keyword>
<feature type="transmembrane region" description="Helical" evidence="15">
    <location>
        <begin position="43"/>
        <end position="64"/>
    </location>
</feature>
<dbReference type="GO" id="GO:0016491">
    <property type="term" value="F:oxidoreductase activity"/>
    <property type="evidence" value="ECO:0007669"/>
    <property type="project" value="InterPro"/>
</dbReference>
<evidence type="ECO:0000256" key="7">
    <source>
        <dbReference type="ARBA" id="ARBA00022723"/>
    </source>
</evidence>
<evidence type="ECO:0000256" key="12">
    <source>
        <dbReference type="ARBA" id="ARBA00023136"/>
    </source>
</evidence>
<dbReference type="GO" id="GO:0004129">
    <property type="term" value="F:cytochrome-c oxidase activity"/>
    <property type="evidence" value="ECO:0007669"/>
    <property type="project" value="UniProtKB-EC"/>
</dbReference>
<evidence type="ECO:0000256" key="1">
    <source>
        <dbReference type="ARBA" id="ARBA00004141"/>
    </source>
</evidence>
<evidence type="ECO:0000256" key="2">
    <source>
        <dbReference type="ARBA" id="ARBA00007866"/>
    </source>
</evidence>
<dbReference type="SUPFAM" id="SSF81464">
    <property type="entry name" value="Cytochrome c oxidase subunit II-like, transmembrane region"/>
    <property type="match status" value="1"/>
</dbReference>
<sequence>MNVKRLGSVLVVATAFLVSATGSVAAAGALTNTAEHINQLSDLLLAVAIPLTLIVEGILGYAVWKFRKSDEAKPTVENRRLELTWTVATAVILVFVGVAAYGAMASPGVTTTEQSAQQTIANEDPVVVDVHGYQWAWRMHYPNGDFNTTNELVLPADRTVVLRLYSDDVIHAVHVPALSLKKDNIPGQTNYIQTTINSNAVREEPYKLYCAEFCGAGHSEMLADVYVKSPADYQEWVEQQSSSGNDTSSNSTSTNSSSSLAAPAPAV</sequence>
<comment type="subcellular location">
    <subcellularLocation>
        <location evidence="1">Membrane</location>
        <topology evidence="1">Multi-pass membrane protein</topology>
    </subcellularLocation>
</comment>
<keyword evidence="4" id="KW-0813">Transport</keyword>
<organism evidence="18 19">
    <name type="scientific">Halocalculus aciditolerans</name>
    <dbReference type="NCBI Taxonomy" id="1383812"/>
    <lineage>
        <taxon>Archaea</taxon>
        <taxon>Methanobacteriati</taxon>
        <taxon>Methanobacteriota</taxon>
        <taxon>Stenosarchaea group</taxon>
        <taxon>Halobacteria</taxon>
        <taxon>Halobacteriales</taxon>
        <taxon>Halobacteriaceae</taxon>
        <taxon>Halocalculus</taxon>
    </lineage>
</organism>
<dbReference type="PROSITE" id="PS50857">
    <property type="entry name" value="COX2_CUA"/>
    <property type="match status" value="1"/>
</dbReference>
<comment type="similarity">
    <text evidence="2">Belongs to the cytochrome c oxidase subunit 2 family.</text>
</comment>
<dbReference type="InterPro" id="IPR002429">
    <property type="entry name" value="CcO_II-like_C"/>
</dbReference>
<keyword evidence="12 15" id="KW-0472">Membrane</keyword>
<dbReference type="InterPro" id="IPR036257">
    <property type="entry name" value="Cyt_c_oxidase_su2_TM_sf"/>
</dbReference>
<dbReference type="InterPro" id="IPR008972">
    <property type="entry name" value="Cupredoxin"/>
</dbReference>
<keyword evidence="8" id="KW-1278">Translocase</keyword>
<dbReference type="Pfam" id="PF00116">
    <property type="entry name" value="COX2"/>
    <property type="match status" value="1"/>
</dbReference>
<dbReference type="InterPro" id="IPR001505">
    <property type="entry name" value="Copper_CuA"/>
</dbReference>
<evidence type="ECO:0000256" key="9">
    <source>
        <dbReference type="ARBA" id="ARBA00022982"/>
    </source>
</evidence>
<evidence type="ECO:0000256" key="14">
    <source>
        <dbReference type="SAM" id="MobiDB-lite"/>
    </source>
</evidence>